<dbReference type="AlphaFoldDB" id="A0A934SFM2"/>
<dbReference type="PANTHER" id="PTHR30006:SF24">
    <property type="entry name" value="SLL0237 PROTEIN"/>
    <property type="match status" value="1"/>
</dbReference>
<keyword evidence="1 2" id="KW-0732">Signal</keyword>
<dbReference type="Proteomes" id="UP000640485">
    <property type="component" value="Unassembled WGS sequence"/>
</dbReference>
<evidence type="ECO:0000256" key="1">
    <source>
        <dbReference type="ARBA" id="ARBA00022729"/>
    </source>
</evidence>
<dbReference type="Gene3D" id="3.40.190.10">
    <property type="entry name" value="Periplasmic binding protein-like II"/>
    <property type="match status" value="2"/>
</dbReference>
<dbReference type="Pfam" id="PF13343">
    <property type="entry name" value="SBP_bac_6"/>
    <property type="match status" value="1"/>
</dbReference>
<accession>A0A934SFM2</accession>
<protein>
    <submittedName>
        <fullName evidence="3">Extracellular solute-binding protein</fullName>
    </submittedName>
</protein>
<dbReference type="EMBL" id="JAEPRQ010000004">
    <property type="protein sequence ID" value="MBK4216773.1"/>
    <property type="molecule type" value="Genomic_DNA"/>
</dbReference>
<evidence type="ECO:0000313" key="3">
    <source>
        <dbReference type="EMBL" id="MBK4216773.1"/>
    </source>
</evidence>
<evidence type="ECO:0000256" key="2">
    <source>
        <dbReference type="SAM" id="SignalP"/>
    </source>
</evidence>
<comment type="caution">
    <text evidence="3">The sequence shown here is derived from an EMBL/GenBank/DDBJ whole genome shotgun (WGS) entry which is preliminary data.</text>
</comment>
<dbReference type="SUPFAM" id="SSF53850">
    <property type="entry name" value="Periplasmic binding protein-like II"/>
    <property type="match status" value="1"/>
</dbReference>
<evidence type="ECO:0000313" key="4">
    <source>
        <dbReference type="Proteomes" id="UP000640485"/>
    </source>
</evidence>
<sequence>MNRNFTLGALALMMTSAASFADTVTVVTSFPRDLTDPFKAAFEAAHPGTTLEVVSRNTNAAVSHLQETRSANTVDLMWASAPDAFEVLKEEGLLAKVDVQFEGIPDSIGGYPVHDPDGTYFGFAASGYGIMYNTRYIEANELPVAKEWEDLKRAEYNGHVAMSSPSRSGTTHLTVETVLQGEGWDQGWATWKWISGNMNTVTERSFGVPDAVNSGATGFGIVIDFFGLASKASGFPVELVYPSVTAIVPANIGIIENAPNPEGAKVFVEYLLSPAGQEVLLNPAIMRLPVNPDVYANAPEGFPNPFSEEFAPGAIEFDVDESGLRYNLVNSLFDVLVTYRLDDLRAAVAAVQEAEAVQAETGNEEAAALIAEARALIEAMPITEEQSLDASFTQVFTISRAEPDTEVVGRQAEVEQSWDSFAVENYRKAKELADQAAALN</sequence>
<dbReference type="PANTHER" id="PTHR30006">
    <property type="entry name" value="THIAMINE-BINDING PERIPLASMIC PROTEIN-RELATED"/>
    <property type="match status" value="1"/>
</dbReference>
<keyword evidence="4" id="KW-1185">Reference proteome</keyword>
<organism evidence="3 4">
    <name type="scientific">Paracoccus caeni</name>
    <dbReference type="NCBI Taxonomy" id="657651"/>
    <lineage>
        <taxon>Bacteria</taxon>
        <taxon>Pseudomonadati</taxon>
        <taxon>Pseudomonadota</taxon>
        <taxon>Alphaproteobacteria</taxon>
        <taxon>Rhodobacterales</taxon>
        <taxon>Paracoccaceae</taxon>
        <taxon>Paracoccus</taxon>
    </lineage>
</organism>
<proteinExistence type="predicted"/>
<dbReference type="RefSeq" id="WP_200687004.1">
    <property type="nucleotide sequence ID" value="NZ_JAEPRQ010000004.1"/>
</dbReference>
<reference evidence="3" key="1">
    <citation type="submission" date="2021-01" db="EMBL/GenBank/DDBJ databases">
        <title>Paracoccus amoyensis sp. nov., isolated from the surface seawater along the coast of Xiamen Island, China.</title>
        <authorList>
            <person name="Lyu L."/>
        </authorList>
    </citation>
    <scope>NUCLEOTIDE SEQUENCE</scope>
    <source>
        <strain evidence="3">MJ17</strain>
    </source>
</reference>
<feature type="chain" id="PRO_5037580588" evidence="2">
    <location>
        <begin position="22"/>
        <end position="440"/>
    </location>
</feature>
<name>A0A934SFM2_9RHOB</name>
<gene>
    <name evidence="3" type="ORF">JJJ17_12620</name>
</gene>
<feature type="signal peptide" evidence="2">
    <location>
        <begin position="1"/>
        <end position="21"/>
    </location>
</feature>